<evidence type="ECO:0000256" key="1">
    <source>
        <dbReference type="ARBA" id="ARBA00022723"/>
    </source>
</evidence>
<dbReference type="HOGENOM" id="CLU_014184_3_1_1"/>
<dbReference type="GO" id="GO:0007188">
    <property type="term" value="P:adenylate cyclase-modulating G protein-coupled receptor signaling pathway"/>
    <property type="evidence" value="ECO:0007669"/>
    <property type="project" value="TreeGrafter"/>
</dbReference>
<evidence type="ECO:0000256" key="6">
    <source>
        <dbReference type="PIRSR" id="PIRSR601019-2"/>
    </source>
</evidence>
<dbReference type="SMART" id="SM00275">
    <property type="entry name" value="G_alpha"/>
    <property type="match status" value="1"/>
</dbReference>
<feature type="binding site" evidence="6">
    <location>
        <position position="72"/>
    </location>
    <ligand>
        <name>Mg(2+)</name>
        <dbReference type="ChEBI" id="CHEBI:18420"/>
    </ligand>
</feature>
<accession>T1H2K2</accession>
<dbReference type="GO" id="GO:0031752">
    <property type="term" value="F:D5 dopamine receptor binding"/>
    <property type="evidence" value="ECO:0007669"/>
    <property type="project" value="TreeGrafter"/>
</dbReference>
<dbReference type="PANTHER" id="PTHR10218:SF360">
    <property type="entry name" value="GUANINE NUCLEOTIDE-BINDING PROTEIN SUBUNIT ALPHA HOMOLOG"/>
    <property type="match status" value="1"/>
</dbReference>
<dbReference type="GO" id="GO:0046872">
    <property type="term" value="F:metal ion binding"/>
    <property type="evidence" value="ECO:0007669"/>
    <property type="project" value="UniProtKB-KW"/>
</dbReference>
<reference evidence="7" key="2">
    <citation type="submission" date="2015-06" db="UniProtKB">
        <authorList>
            <consortium name="EnsemblMetazoa"/>
        </authorList>
    </citation>
    <scope>IDENTIFICATION</scope>
</reference>
<dbReference type="EMBL" id="CAQQ02384655">
    <property type="status" value="NOT_ANNOTATED_CDS"/>
    <property type="molecule type" value="Genomic_DNA"/>
</dbReference>
<feature type="binding site" evidence="5">
    <location>
        <position position="220"/>
    </location>
    <ligand>
        <name>GTP</name>
        <dbReference type="ChEBI" id="CHEBI:37565"/>
    </ligand>
</feature>
<dbReference type="InterPro" id="IPR027417">
    <property type="entry name" value="P-loop_NTPase"/>
</dbReference>
<dbReference type="SUPFAM" id="SSF47895">
    <property type="entry name" value="Transducin (alpha subunit), insertion domain"/>
    <property type="match status" value="1"/>
</dbReference>
<sequence>MQSNNLSSAQFALYAPQVKRLWKYPAIKQAFDRRREYQLSDSVSYFLDNIDRISKPEFIPETKDILHCRKATKGVIEFNIYIENIPFLFVDVGGQRTQRQKWTKCFDQAVNSIIFLVSTSEFDQVLAEDRKTNRLEESKNIFDTIVNNKTFEGISIILFLNKIDLLAIKVRDTTTNIKWYYPEFTGNPHSILDVQNFILRMFHDVRNNTKTVIYHHFTSAVDTTNIENVFKSVKDSILHRNLSALMLQ</sequence>
<dbReference type="GO" id="GO:0031683">
    <property type="term" value="F:G-protein beta/gamma-subunit complex binding"/>
    <property type="evidence" value="ECO:0007669"/>
    <property type="project" value="InterPro"/>
</dbReference>
<reference evidence="8" key="1">
    <citation type="submission" date="2013-02" db="EMBL/GenBank/DDBJ databases">
        <authorList>
            <person name="Hughes D."/>
        </authorList>
    </citation>
    <scope>NUCLEOTIDE SEQUENCE</scope>
    <source>
        <strain>Durham</strain>
        <strain evidence="8">NC isolate 2 -- Noor lab</strain>
    </source>
</reference>
<keyword evidence="4" id="KW-0807">Transducer</keyword>
<dbReference type="EnsemblMetazoa" id="MESCA010451-RA">
    <property type="protein sequence ID" value="MESCA010451-PA"/>
    <property type="gene ID" value="MESCA010451"/>
</dbReference>
<evidence type="ECO:0000256" key="5">
    <source>
        <dbReference type="PIRSR" id="PIRSR601019-1"/>
    </source>
</evidence>
<dbReference type="GO" id="GO:0003924">
    <property type="term" value="F:GTPase activity"/>
    <property type="evidence" value="ECO:0007669"/>
    <property type="project" value="InterPro"/>
</dbReference>
<dbReference type="PRINTS" id="PR00318">
    <property type="entry name" value="GPROTEINA"/>
</dbReference>
<protein>
    <submittedName>
        <fullName evidence="7">Uncharacterized protein</fullName>
    </submittedName>
</protein>
<name>T1H2K2_MEGSC</name>
<organism evidence="7 8">
    <name type="scientific">Megaselia scalaris</name>
    <name type="common">Humpbacked fly</name>
    <name type="synonym">Phora scalaris</name>
    <dbReference type="NCBI Taxonomy" id="36166"/>
    <lineage>
        <taxon>Eukaryota</taxon>
        <taxon>Metazoa</taxon>
        <taxon>Ecdysozoa</taxon>
        <taxon>Arthropoda</taxon>
        <taxon>Hexapoda</taxon>
        <taxon>Insecta</taxon>
        <taxon>Pterygota</taxon>
        <taxon>Neoptera</taxon>
        <taxon>Endopterygota</taxon>
        <taxon>Diptera</taxon>
        <taxon>Brachycera</taxon>
        <taxon>Muscomorpha</taxon>
        <taxon>Platypezoidea</taxon>
        <taxon>Phoridae</taxon>
        <taxon>Megaseliini</taxon>
        <taxon>Megaselia</taxon>
    </lineage>
</organism>
<feature type="binding site" evidence="5">
    <location>
        <begin position="91"/>
        <end position="95"/>
    </location>
    <ligand>
        <name>GTP</name>
        <dbReference type="ChEBI" id="CHEBI:37565"/>
    </ligand>
</feature>
<keyword evidence="3 5" id="KW-0342">GTP-binding</keyword>
<dbReference type="FunFam" id="3.40.50.300:FF:000692">
    <property type="entry name" value="Guanine nucleotide-binding protein subunit alpha"/>
    <property type="match status" value="1"/>
</dbReference>
<dbReference type="Pfam" id="PF00503">
    <property type="entry name" value="G-alpha"/>
    <property type="match status" value="1"/>
</dbReference>
<dbReference type="GO" id="GO:0031526">
    <property type="term" value="C:brush border membrane"/>
    <property type="evidence" value="ECO:0007669"/>
    <property type="project" value="TreeGrafter"/>
</dbReference>
<dbReference type="InterPro" id="IPR011025">
    <property type="entry name" value="GproteinA_insert"/>
</dbReference>
<feature type="binding site" evidence="5">
    <location>
        <begin position="161"/>
        <end position="164"/>
    </location>
    <ligand>
        <name>GTP</name>
        <dbReference type="ChEBI" id="CHEBI:37565"/>
    </ligand>
</feature>
<dbReference type="SUPFAM" id="SSF52540">
    <property type="entry name" value="P-loop containing nucleoside triphosphate hydrolases"/>
    <property type="match status" value="1"/>
</dbReference>
<proteinExistence type="predicted"/>
<keyword evidence="6" id="KW-0460">Magnesium</keyword>
<dbReference type="PROSITE" id="PS51882">
    <property type="entry name" value="G_ALPHA"/>
    <property type="match status" value="1"/>
</dbReference>
<keyword evidence="8" id="KW-1185">Reference proteome</keyword>
<evidence type="ECO:0000256" key="3">
    <source>
        <dbReference type="ARBA" id="ARBA00023134"/>
    </source>
</evidence>
<dbReference type="AlphaFoldDB" id="T1H2K2"/>
<dbReference type="GO" id="GO:0007266">
    <property type="term" value="P:Rho protein signal transduction"/>
    <property type="evidence" value="ECO:0007669"/>
    <property type="project" value="TreeGrafter"/>
</dbReference>
<dbReference type="GO" id="GO:0005525">
    <property type="term" value="F:GTP binding"/>
    <property type="evidence" value="ECO:0007669"/>
    <property type="project" value="UniProtKB-KW"/>
</dbReference>
<feature type="binding site" evidence="5">
    <location>
        <begin position="41"/>
        <end position="42"/>
    </location>
    <ligand>
        <name>GTP</name>
        <dbReference type="ChEBI" id="CHEBI:37565"/>
    </ligand>
</feature>
<dbReference type="OMA" id="WVQCFED"/>
<dbReference type="CDD" id="cd00066">
    <property type="entry name" value="G-alpha"/>
    <property type="match status" value="1"/>
</dbReference>
<feature type="binding site" evidence="5">
    <location>
        <begin position="66"/>
        <end position="72"/>
    </location>
    <ligand>
        <name>GTP</name>
        <dbReference type="ChEBI" id="CHEBI:37565"/>
    </ligand>
</feature>
<evidence type="ECO:0000256" key="4">
    <source>
        <dbReference type="ARBA" id="ARBA00023224"/>
    </source>
</evidence>
<dbReference type="GO" id="GO:0005834">
    <property type="term" value="C:heterotrimeric G-protein complex"/>
    <property type="evidence" value="ECO:0007669"/>
    <property type="project" value="TreeGrafter"/>
</dbReference>
<dbReference type="GO" id="GO:0005737">
    <property type="term" value="C:cytoplasm"/>
    <property type="evidence" value="ECO:0007669"/>
    <property type="project" value="TreeGrafter"/>
</dbReference>
<evidence type="ECO:0000256" key="2">
    <source>
        <dbReference type="ARBA" id="ARBA00022741"/>
    </source>
</evidence>
<dbReference type="Gene3D" id="3.40.50.300">
    <property type="entry name" value="P-loop containing nucleotide triphosphate hydrolases"/>
    <property type="match status" value="1"/>
</dbReference>
<evidence type="ECO:0000313" key="7">
    <source>
        <dbReference type="EnsemblMetazoa" id="MESCA010451-PA"/>
    </source>
</evidence>
<dbReference type="STRING" id="36166.T1H2K2"/>
<keyword evidence="1 6" id="KW-0479">Metal-binding</keyword>
<keyword evidence="2 5" id="KW-0547">Nucleotide-binding</keyword>
<evidence type="ECO:0000313" key="8">
    <source>
        <dbReference type="Proteomes" id="UP000015102"/>
    </source>
</evidence>
<dbReference type="PANTHER" id="PTHR10218">
    <property type="entry name" value="GTP-BINDING PROTEIN ALPHA SUBUNIT"/>
    <property type="match status" value="1"/>
</dbReference>
<dbReference type="InterPro" id="IPR001019">
    <property type="entry name" value="Gprotein_alpha_su"/>
</dbReference>
<dbReference type="Proteomes" id="UP000015102">
    <property type="component" value="Unassembled WGS sequence"/>
</dbReference>